<dbReference type="OrthoDB" id="556458at2759"/>
<feature type="compositionally biased region" description="Gly residues" evidence="1">
    <location>
        <begin position="197"/>
        <end position="215"/>
    </location>
</feature>
<dbReference type="InterPro" id="IPR013762">
    <property type="entry name" value="Integrase-like_cat_sf"/>
</dbReference>
<name>A0A835TFU6_9CHLO</name>
<dbReference type="GO" id="GO:0015074">
    <property type="term" value="P:DNA integration"/>
    <property type="evidence" value="ECO:0007669"/>
    <property type="project" value="InterPro"/>
</dbReference>
<comment type="caution">
    <text evidence="2">The sequence shown here is derived from an EMBL/GenBank/DDBJ whole genome shotgun (WGS) entry which is preliminary data.</text>
</comment>
<dbReference type="Gene3D" id="1.10.443.10">
    <property type="entry name" value="Intergrase catalytic core"/>
    <property type="match status" value="1"/>
</dbReference>
<feature type="compositionally biased region" description="Basic and acidic residues" evidence="1">
    <location>
        <begin position="624"/>
        <end position="636"/>
    </location>
</feature>
<feature type="compositionally biased region" description="Acidic residues" evidence="1">
    <location>
        <begin position="644"/>
        <end position="668"/>
    </location>
</feature>
<accession>A0A835TFU6</accession>
<dbReference type="GO" id="GO:0003677">
    <property type="term" value="F:DNA binding"/>
    <property type="evidence" value="ECO:0007669"/>
    <property type="project" value="InterPro"/>
</dbReference>
<sequence>MQENASRWGAKMITASLPAPENRSVRLGVARDLTQPDDSTYFILSQLLDQVPRLRPMLAMAELEGPIITSPQDQPDLVRELKAVGALSPDAPATTKVVSFVSAASKLANFGSMYDMANTFFELGLSDHSITESVVGSPWSEPQPVDPERSARAQVAARTRWDGMATGVGATGAGAAAGGSTWGLGRGLLSSAAGPSSGRGGGSAGAEGATGGRAGAAGAVAGRRQQQQPVEGSMLIYPEPFHFPLELNLRIARCKLPGLLNTSLSAATASRVQLEFRDYRGWCTNHNAVGRNAAYRAVKDSTYHGLQKTASAFLGHALNVSRVPPHLLTFKLATNPMAKLDHMEQWLASAYMTCKGTQPLARTAAPGSIDPDDPEYPADPTAEDISQFSEHLLTELCTQVESGGDFLSENTISLCLATVVWLLLSGDMIPTLRPVAVRLLSIPGCTRCLEPGCQKRQCPGNTLKVLSNGVVKLELVHFKVEGRRAEALRVLLPEDMSELVTFYLARVRPALAPSREEDPGSLLLTPTGKVFSESSLSIFFKNIQSKYGAPWPTPRSYLSFRHGYATSSYKNLIQRLHKYALEEVAPKAAIMGHTANTHVNHYVLGLGSMHRAAAMEEAAASRRRTMEQARWEKAKTAGEGGGGDGEEEEEEEGEDEEEEEEEEEEEGDEGGRGGGRGGKRKRGGRQ</sequence>
<keyword evidence="3" id="KW-1185">Reference proteome</keyword>
<feature type="region of interest" description="Disordered" evidence="1">
    <location>
        <begin position="617"/>
        <end position="686"/>
    </location>
</feature>
<proteinExistence type="predicted"/>
<feature type="compositionally biased region" description="Basic residues" evidence="1">
    <location>
        <begin position="677"/>
        <end position="686"/>
    </location>
</feature>
<reference evidence="2" key="1">
    <citation type="journal article" date="2020" name="bioRxiv">
        <title>Comparative genomics of Chlamydomonas.</title>
        <authorList>
            <person name="Craig R.J."/>
            <person name="Hasan A.R."/>
            <person name="Ness R.W."/>
            <person name="Keightley P.D."/>
        </authorList>
    </citation>
    <scope>NUCLEOTIDE SEQUENCE</scope>
    <source>
        <strain evidence="2">CCAP 11/173</strain>
    </source>
</reference>
<gene>
    <name evidence="2" type="ORF">HYH02_011446</name>
</gene>
<evidence type="ECO:0000313" key="3">
    <source>
        <dbReference type="Proteomes" id="UP000613740"/>
    </source>
</evidence>
<dbReference type="AlphaFoldDB" id="A0A835TFU6"/>
<protein>
    <submittedName>
        <fullName evidence="2">Uncharacterized protein</fullName>
    </submittedName>
</protein>
<dbReference type="EMBL" id="JAEHOD010000048">
    <property type="protein sequence ID" value="KAG2437015.1"/>
    <property type="molecule type" value="Genomic_DNA"/>
</dbReference>
<evidence type="ECO:0000313" key="2">
    <source>
        <dbReference type="EMBL" id="KAG2437015.1"/>
    </source>
</evidence>
<evidence type="ECO:0000256" key="1">
    <source>
        <dbReference type="SAM" id="MobiDB-lite"/>
    </source>
</evidence>
<dbReference type="GO" id="GO:0006310">
    <property type="term" value="P:DNA recombination"/>
    <property type="evidence" value="ECO:0007669"/>
    <property type="project" value="InterPro"/>
</dbReference>
<dbReference type="Proteomes" id="UP000613740">
    <property type="component" value="Unassembled WGS sequence"/>
</dbReference>
<feature type="region of interest" description="Disordered" evidence="1">
    <location>
        <begin position="193"/>
        <end position="225"/>
    </location>
</feature>
<organism evidence="2 3">
    <name type="scientific">Chlamydomonas schloesseri</name>
    <dbReference type="NCBI Taxonomy" id="2026947"/>
    <lineage>
        <taxon>Eukaryota</taxon>
        <taxon>Viridiplantae</taxon>
        <taxon>Chlorophyta</taxon>
        <taxon>core chlorophytes</taxon>
        <taxon>Chlorophyceae</taxon>
        <taxon>CS clade</taxon>
        <taxon>Chlamydomonadales</taxon>
        <taxon>Chlamydomonadaceae</taxon>
        <taxon>Chlamydomonas</taxon>
    </lineage>
</organism>